<name>A0A0J6S950_9HYPH</name>
<proteinExistence type="predicted"/>
<sequence>MVGVGRFIAMAIALLLVAASITPSLASAGGGAALHHVHGAHVHDMDEVEDRGRDGDRARSNAAEALYHAHFHAQIVALTAPKIAISDVRENKADYWPASHPDRSGRHGRMPFEPPRI</sequence>
<dbReference type="PATRIC" id="fig|298794.3.peg.2674"/>
<comment type="caution">
    <text evidence="3">The sequence shown here is derived from an EMBL/GenBank/DDBJ whole genome shotgun (WGS) entry which is preliminary data.</text>
</comment>
<evidence type="ECO:0000256" key="2">
    <source>
        <dbReference type="SAM" id="SignalP"/>
    </source>
</evidence>
<evidence type="ECO:0000256" key="1">
    <source>
        <dbReference type="SAM" id="MobiDB-lite"/>
    </source>
</evidence>
<reference evidence="3 4" key="1">
    <citation type="submission" date="2015-03" db="EMBL/GenBank/DDBJ databases">
        <title>Genome sequencing of Methylobacterium variabile DSM 16961.</title>
        <authorList>
            <person name="Chaudhry V."/>
            <person name="Patil P.B."/>
        </authorList>
    </citation>
    <scope>NUCLEOTIDE SEQUENCE [LARGE SCALE GENOMIC DNA]</scope>
    <source>
        <strain evidence="3 4">DSM 16961</strain>
    </source>
</reference>
<dbReference type="Proteomes" id="UP000035955">
    <property type="component" value="Unassembled WGS sequence"/>
</dbReference>
<protein>
    <submittedName>
        <fullName evidence="3">Uncharacterized protein</fullName>
    </submittedName>
</protein>
<evidence type="ECO:0000313" key="4">
    <source>
        <dbReference type="Proteomes" id="UP000035955"/>
    </source>
</evidence>
<gene>
    <name evidence="3" type="ORF">VQ02_25435</name>
</gene>
<dbReference type="AlphaFoldDB" id="A0A0J6S950"/>
<organism evidence="3 4">
    <name type="scientific">Methylobacterium variabile</name>
    <dbReference type="NCBI Taxonomy" id="298794"/>
    <lineage>
        <taxon>Bacteria</taxon>
        <taxon>Pseudomonadati</taxon>
        <taxon>Pseudomonadota</taxon>
        <taxon>Alphaproteobacteria</taxon>
        <taxon>Hyphomicrobiales</taxon>
        <taxon>Methylobacteriaceae</taxon>
        <taxon>Methylobacterium</taxon>
    </lineage>
</organism>
<feature type="chain" id="PRO_5005281043" evidence="2">
    <location>
        <begin position="27"/>
        <end position="117"/>
    </location>
</feature>
<keyword evidence="2" id="KW-0732">Signal</keyword>
<feature type="region of interest" description="Disordered" evidence="1">
    <location>
        <begin position="94"/>
        <end position="117"/>
    </location>
</feature>
<evidence type="ECO:0000313" key="3">
    <source>
        <dbReference type="EMBL" id="KMO31750.1"/>
    </source>
</evidence>
<keyword evidence="4" id="KW-1185">Reference proteome</keyword>
<dbReference type="EMBL" id="LABY01000188">
    <property type="protein sequence ID" value="KMO31750.1"/>
    <property type="molecule type" value="Genomic_DNA"/>
</dbReference>
<accession>A0A0J6S950</accession>
<feature type="signal peptide" evidence="2">
    <location>
        <begin position="1"/>
        <end position="26"/>
    </location>
</feature>